<evidence type="ECO:0000256" key="4">
    <source>
        <dbReference type="ARBA" id="ARBA00022833"/>
    </source>
</evidence>
<dbReference type="InterPro" id="IPR000159">
    <property type="entry name" value="RA_dom"/>
</dbReference>
<dbReference type="InterPro" id="IPR020454">
    <property type="entry name" value="DAG/PE-bd"/>
</dbReference>
<dbReference type="PANTHER" id="PTHR22738:SF10">
    <property type="entry name" value="RAS ASSOCIATION DOMAIN-CONTAINING PROTEIN 1 HOMOLOG"/>
    <property type="match status" value="1"/>
</dbReference>
<dbReference type="Gene3D" id="3.30.60.20">
    <property type="match status" value="1"/>
</dbReference>
<evidence type="ECO:0000256" key="3">
    <source>
        <dbReference type="ARBA" id="ARBA00022723"/>
    </source>
</evidence>
<sequence length="428" mass="49088">MEHAASSIRTSASCPDSLSNANKNYPDVFDALKNVIQGFGLLSFRQKNSSKEEESPLSDNVSHPEHIEMCHFQRREPAKGHNFQPLQLMNPTWCDECAEFIWGVYKQCLRCKNCQLTCHHKCRPLVTLDCKSISQDLADNVDEGMELFADEEQTLFTSSPSIELASEPSTEKDETDSGYRSGTIPEEKLPPKPSQATLNREELKKRITEFNKIVPGANFALKDPSGEAFQGFLKVTLNLVRPINMSLGARPPSIYEILTQEHIVEQNTQNISFYMPRDTVKSIHVVSNATTKEVITALLKKFNILDHPRKFAMYEQELVNKKIAKLRRVGDKECPLQVCLSWDSENLANHRLVLQENETGEIVWDAFSFPELSNFLKVLDREQEECTNQLIYKYKVMRRIILQRMKELRKEQEQQNRKSSVMRDASVT</sequence>
<gene>
    <name evidence="10" type="ORF">ACJMK2_016924</name>
</gene>
<evidence type="ECO:0000259" key="8">
    <source>
        <dbReference type="PROSITE" id="PS50200"/>
    </source>
</evidence>
<feature type="domain" description="SARAH" evidence="9">
    <location>
        <begin position="361"/>
        <end position="408"/>
    </location>
</feature>
<evidence type="ECO:0000313" key="10">
    <source>
        <dbReference type="EMBL" id="KAL3853377.1"/>
    </source>
</evidence>
<feature type="domain" description="Ras-associating" evidence="8">
    <location>
        <begin position="267"/>
        <end position="359"/>
    </location>
</feature>
<dbReference type="SUPFAM" id="SSF54236">
    <property type="entry name" value="Ubiquitin-like"/>
    <property type="match status" value="1"/>
</dbReference>
<comment type="subcellular location">
    <subcellularLocation>
        <location evidence="1">Cytoplasm</location>
        <location evidence="1">Cytoskeleton</location>
    </subcellularLocation>
</comment>
<evidence type="ECO:0000256" key="6">
    <source>
        <dbReference type="SAM" id="MobiDB-lite"/>
    </source>
</evidence>
<dbReference type="SUPFAM" id="SSF57889">
    <property type="entry name" value="Cysteine-rich domain"/>
    <property type="match status" value="1"/>
</dbReference>
<keyword evidence="11" id="KW-1185">Reference proteome</keyword>
<evidence type="ECO:0000256" key="2">
    <source>
        <dbReference type="ARBA" id="ARBA00022701"/>
    </source>
</evidence>
<dbReference type="CDD" id="cd21885">
    <property type="entry name" value="SARAH_RASSF1-like"/>
    <property type="match status" value="1"/>
</dbReference>
<dbReference type="Gene3D" id="3.10.20.90">
    <property type="entry name" value="Phosphatidylinositol 3-kinase Catalytic Subunit, Chain A, domain 1"/>
    <property type="match status" value="1"/>
</dbReference>
<protein>
    <recommendedName>
        <fullName evidence="12">Ras association domain-containing protein 1</fullName>
    </recommendedName>
</protein>
<keyword evidence="5" id="KW-0206">Cytoskeleton</keyword>
<feature type="region of interest" description="Disordered" evidence="6">
    <location>
        <begin position="159"/>
        <end position="198"/>
    </location>
</feature>
<dbReference type="InterPro" id="IPR033614">
    <property type="entry name" value="RASSF1-6"/>
</dbReference>
<keyword evidence="2" id="KW-0493">Microtubule</keyword>
<dbReference type="SMART" id="SM00314">
    <property type="entry name" value="RA"/>
    <property type="match status" value="1"/>
</dbReference>
<evidence type="ECO:0000313" key="11">
    <source>
        <dbReference type="Proteomes" id="UP001634394"/>
    </source>
</evidence>
<keyword evidence="5" id="KW-0963">Cytoplasm</keyword>
<dbReference type="Gene3D" id="1.20.5.110">
    <property type="match status" value="1"/>
</dbReference>
<dbReference type="EMBL" id="JBJQND010000015">
    <property type="protein sequence ID" value="KAL3853377.1"/>
    <property type="molecule type" value="Genomic_DNA"/>
</dbReference>
<keyword evidence="3" id="KW-0479">Metal-binding</keyword>
<proteinExistence type="predicted"/>
<dbReference type="GO" id="GO:0005874">
    <property type="term" value="C:microtubule"/>
    <property type="evidence" value="ECO:0007669"/>
    <property type="project" value="UniProtKB-KW"/>
</dbReference>
<dbReference type="CDD" id="cd01778">
    <property type="entry name" value="RA_RASSF1_like"/>
    <property type="match status" value="1"/>
</dbReference>
<dbReference type="EMBL" id="JBJQND010000015">
    <property type="protein sequence ID" value="KAL3853378.1"/>
    <property type="molecule type" value="Genomic_DNA"/>
</dbReference>
<dbReference type="Pfam" id="PF00130">
    <property type="entry name" value="C1_1"/>
    <property type="match status" value="1"/>
</dbReference>
<dbReference type="GO" id="GO:0046872">
    <property type="term" value="F:metal ion binding"/>
    <property type="evidence" value="ECO:0007669"/>
    <property type="project" value="UniProtKB-KW"/>
</dbReference>
<dbReference type="PANTHER" id="PTHR22738">
    <property type="entry name" value="RASSF"/>
    <property type="match status" value="1"/>
</dbReference>
<reference evidence="10 11" key="1">
    <citation type="submission" date="2024-11" db="EMBL/GenBank/DDBJ databases">
        <title>Chromosome-level genome assembly of the freshwater bivalve Anodonta woodiana.</title>
        <authorList>
            <person name="Chen X."/>
        </authorList>
    </citation>
    <scope>NUCLEOTIDE SEQUENCE [LARGE SCALE GENOMIC DNA]</scope>
    <source>
        <strain evidence="10">MN2024</strain>
        <tissue evidence="10">Gills</tissue>
    </source>
</reference>
<accession>A0ABD3UW01</accession>
<evidence type="ECO:0008006" key="12">
    <source>
        <dbReference type="Google" id="ProtNLM"/>
    </source>
</evidence>
<evidence type="ECO:0000259" key="7">
    <source>
        <dbReference type="PROSITE" id="PS50081"/>
    </source>
</evidence>
<organism evidence="10 11">
    <name type="scientific">Sinanodonta woodiana</name>
    <name type="common">Chinese pond mussel</name>
    <name type="synonym">Anodonta woodiana</name>
    <dbReference type="NCBI Taxonomy" id="1069815"/>
    <lineage>
        <taxon>Eukaryota</taxon>
        <taxon>Metazoa</taxon>
        <taxon>Spiralia</taxon>
        <taxon>Lophotrochozoa</taxon>
        <taxon>Mollusca</taxon>
        <taxon>Bivalvia</taxon>
        <taxon>Autobranchia</taxon>
        <taxon>Heteroconchia</taxon>
        <taxon>Palaeoheterodonta</taxon>
        <taxon>Unionida</taxon>
        <taxon>Unionoidea</taxon>
        <taxon>Unionidae</taxon>
        <taxon>Unioninae</taxon>
        <taxon>Sinanodonta</taxon>
    </lineage>
</organism>
<dbReference type="InterPro" id="IPR011524">
    <property type="entry name" value="SARAH_dom"/>
</dbReference>
<dbReference type="SMART" id="SM00109">
    <property type="entry name" value="C1"/>
    <property type="match status" value="1"/>
</dbReference>
<comment type="caution">
    <text evidence="10">The sequence shown here is derived from an EMBL/GenBank/DDBJ whole genome shotgun (WGS) entry which is preliminary data.</text>
</comment>
<feature type="domain" description="Phorbol-ester/DAG-type" evidence="7">
    <location>
        <begin position="80"/>
        <end position="130"/>
    </location>
</feature>
<dbReference type="PROSITE" id="PS50951">
    <property type="entry name" value="SARAH"/>
    <property type="match status" value="1"/>
</dbReference>
<dbReference type="PROSITE" id="PS50200">
    <property type="entry name" value="RA"/>
    <property type="match status" value="1"/>
</dbReference>
<dbReference type="PROSITE" id="PS00479">
    <property type="entry name" value="ZF_DAG_PE_1"/>
    <property type="match status" value="1"/>
</dbReference>
<dbReference type="Pfam" id="PF00788">
    <property type="entry name" value="RA"/>
    <property type="match status" value="1"/>
</dbReference>
<dbReference type="InterPro" id="IPR029071">
    <property type="entry name" value="Ubiquitin-like_domsf"/>
</dbReference>
<dbReference type="InterPro" id="IPR046349">
    <property type="entry name" value="C1-like_sf"/>
</dbReference>
<keyword evidence="4" id="KW-0862">Zinc</keyword>
<dbReference type="AlphaFoldDB" id="A0ABD3UW01"/>
<dbReference type="PRINTS" id="PR00008">
    <property type="entry name" value="DAGPEDOMAIN"/>
</dbReference>
<evidence type="ECO:0000256" key="5">
    <source>
        <dbReference type="ARBA" id="ARBA00023212"/>
    </source>
</evidence>
<dbReference type="PROSITE" id="PS50081">
    <property type="entry name" value="ZF_DAG_PE_2"/>
    <property type="match status" value="1"/>
</dbReference>
<name>A0ABD3UW01_SINWO</name>
<evidence type="ECO:0000259" key="9">
    <source>
        <dbReference type="PROSITE" id="PS50951"/>
    </source>
</evidence>
<dbReference type="Proteomes" id="UP001634394">
    <property type="component" value="Unassembled WGS sequence"/>
</dbReference>
<evidence type="ECO:0000256" key="1">
    <source>
        <dbReference type="ARBA" id="ARBA00004245"/>
    </source>
</evidence>
<dbReference type="CDD" id="cd20885">
    <property type="entry name" value="C1_RASSF1"/>
    <property type="match status" value="1"/>
</dbReference>
<dbReference type="InterPro" id="IPR002219">
    <property type="entry name" value="PKC_DAG/PE"/>
</dbReference>
<dbReference type="Pfam" id="PF16517">
    <property type="entry name" value="Nore1-SARAH"/>
    <property type="match status" value="1"/>
</dbReference>